<evidence type="ECO:0000259" key="4">
    <source>
        <dbReference type="PROSITE" id="PS50011"/>
    </source>
</evidence>
<keyword evidence="5" id="KW-0418">Kinase</keyword>
<evidence type="ECO:0000256" key="3">
    <source>
        <dbReference type="PROSITE-ProRule" id="PRU00221"/>
    </source>
</evidence>
<dbReference type="AlphaFoldDB" id="A0AAE3GT66"/>
<dbReference type="SMART" id="SM00320">
    <property type="entry name" value="WD40"/>
    <property type="match status" value="7"/>
</dbReference>
<reference evidence="5" key="1">
    <citation type="submission" date="2022-06" db="EMBL/GenBank/DDBJ databases">
        <title>New cyanobacteria of genus Symplocastrum in benthos of Lake Baikal.</title>
        <authorList>
            <person name="Sorokovikova E."/>
            <person name="Tikhonova I."/>
            <person name="Krasnopeev A."/>
            <person name="Evseev P."/>
            <person name="Gladkikh A."/>
            <person name="Belykh O."/>
        </authorList>
    </citation>
    <scope>NUCLEOTIDE SEQUENCE</scope>
    <source>
        <strain evidence="5">BBK-W-15</strain>
    </source>
</reference>
<keyword evidence="1 3" id="KW-0853">WD repeat</keyword>
<keyword evidence="5" id="KW-0808">Transferase</keyword>
<dbReference type="InterPro" id="IPR001680">
    <property type="entry name" value="WD40_rpt"/>
</dbReference>
<protein>
    <submittedName>
        <fullName evidence="5">Serine/threonine protein kinase</fullName>
    </submittedName>
</protein>
<dbReference type="PRINTS" id="PR00320">
    <property type="entry name" value="GPROTEINBRPT"/>
</dbReference>
<dbReference type="PANTHER" id="PTHR44019:SF8">
    <property type="entry name" value="POC1 CENTRIOLAR PROTEIN HOMOLOG"/>
    <property type="match status" value="1"/>
</dbReference>
<feature type="repeat" description="WD" evidence="3">
    <location>
        <begin position="588"/>
        <end position="622"/>
    </location>
</feature>
<dbReference type="InterPro" id="IPR020472">
    <property type="entry name" value="WD40_PAC1"/>
</dbReference>
<accession>A0AAE3GT66</accession>
<comment type="caution">
    <text evidence="5">The sequence shown here is derived from an EMBL/GenBank/DDBJ whole genome shotgun (WGS) entry which is preliminary data.</text>
</comment>
<dbReference type="InterPro" id="IPR050505">
    <property type="entry name" value="WDR55/POC1"/>
</dbReference>
<dbReference type="CDD" id="cd00200">
    <property type="entry name" value="WD40"/>
    <property type="match status" value="1"/>
</dbReference>
<evidence type="ECO:0000256" key="1">
    <source>
        <dbReference type="ARBA" id="ARBA00022574"/>
    </source>
</evidence>
<evidence type="ECO:0000313" key="5">
    <source>
        <dbReference type="EMBL" id="MCP2729471.1"/>
    </source>
</evidence>
<proteinExistence type="predicted"/>
<dbReference type="InterPro" id="IPR000719">
    <property type="entry name" value="Prot_kinase_dom"/>
</dbReference>
<dbReference type="PROSITE" id="PS50082">
    <property type="entry name" value="WD_REPEATS_2"/>
    <property type="match status" value="4"/>
</dbReference>
<dbReference type="SUPFAM" id="SSF50978">
    <property type="entry name" value="WD40 repeat-like"/>
    <property type="match status" value="1"/>
</dbReference>
<feature type="repeat" description="WD" evidence="3">
    <location>
        <begin position="339"/>
        <end position="380"/>
    </location>
</feature>
<dbReference type="Pfam" id="PF00069">
    <property type="entry name" value="Pkinase"/>
    <property type="match status" value="1"/>
</dbReference>
<feature type="repeat" description="WD" evidence="3">
    <location>
        <begin position="464"/>
        <end position="505"/>
    </location>
</feature>
<dbReference type="RefSeq" id="WP_254012256.1">
    <property type="nucleotide sequence ID" value="NZ_JAMZMM010000118.1"/>
</dbReference>
<dbReference type="InterPro" id="IPR015943">
    <property type="entry name" value="WD40/YVTN_repeat-like_dom_sf"/>
</dbReference>
<evidence type="ECO:0000256" key="2">
    <source>
        <dbReference type="ARBA" id="ARBA00022737"/>
    </source>
</evidence>
<dbReference type="InterPro" id="IPR008271">
    <property type="entry name" value="Ser/Thr_kinase_AS"/>
</dbReference>
<dbReference type="InterPro" id="IPR036322">
    <property type="entry name" value="WD40_repeat_dom_sf"/>
</dbReference>
<dbReference type="InterPro" id="IPR011009">
    <property type="entry name" value="Kinase-like_dom_sf"/>
</dbReference>
<dbReference type="Pfam" id="PF00400">
    <property type="entry name" value="WD40"/>
    <property type="match status" value="7"/>
</dbReference>
<dbReference type="PROSITE" id="PS50294">
    <property type="entry name" value="WD_REPEATS_REGION"/>
    <property type="match status" value="3"/>
</dbReference>
<keyword evidence="2" id="KW-0677">Repeat</keyword>
<name>A0AAE3GT66_9CYAN</name>
<dbReference type="GO" id="GO:0005524">
    <property type="term" value="F:ATP binding"/>
    <property type="evidence" value="ECO:0007669"/>
    <property type="project" value="InterPro"/>
</dbReference>
<keyword evidence="5" id="KW-0723">Serine/threonine-protein kinase</keyword>
<feature type="domain" description="Protein kinase" evidence="4">
    <location>
        <begin position="18"/>
        <end position="286"/>
    </location>
</feature>
<dbReference type="EMBL" id="JAMZMM010000118">
    <property type="protein sequence ID" value="MCP2729471.1"/>
    <property type="molecule type" value="Genomic_DNA"/>
</dbReference>
<evidence type="ECO:0000313" key="6">
    <source>
        <dbReference type="Proteomes" id="UP001204953"/>
    </source>
</evidence>
<dbReference type="Gene3D" id="1.10.510.10">
    <property type="entry name" value="Transferase(Phosphotransferase) domain 1"/>
    <property type="match status" value="1"/>
</dbReference>
<dbReference type="GO" id="GO:0004674">
    <property type="term" value="F:protein serine/threonine kinase activity"/>
    <property type="evidence" value="ECO:0007669"/>
    <property type="project" value="UniProtKB-KW"/>
</dbReference>
<dbReference type="CDD" id="cd14014">
    <property type="entry name" value="STKc_PknB_like"/>
    <property type="match status" value="1"/>
</dbReference>
<dbReference type="PROSITE" id="PS00108">
    <property type="entry name" value="PROTEIN_KINASE_ST"/>
    <property type="match status" value="1"/>
</dbReference>
<dbReference type="Proteomes" id="UP001204953">
    <property type="component" value="Unassembled WGS sequence"/>
</dbReference>
<sequence>MITNTIMIEPNQLLQNRYLVLKKLGKGGFAQTFEVDDRGIRKVLKVLTLGRFSQQESKQKAVDLFQREAAVLSRLNHPGIPKVEPDGYFVVPQETDESLHCLVMEKIDGVTLKEWRTENRNYILTQEQAISWLKQLVEILEQLHRQDLIHRDIKPSNIMIRPDGQLVLIDFGAVREITATYLQRQRDNITGTVIISTGYTPPEQMEGHAVPQSDFFALGRTFVYLLTGKSPTDFDRNPRTGKLQWRESSTPISREFCDLIEYMMATFQGQRPQKPQMILKCIEDIVSPKPPLPPPPPIPQMQHGLNQNKPRSILGIIFRFLQTKNPVVPWEKVKLRRTLTGHKDIIESIAISSDGETIVSGSYDGTIKLWSLRTGELQNTLKGHNNRITCIAISPDGQTIASGSYDQSIKLWSLSTGKFLQTLEDRPDRVRDIAFSPNGQVLLSIGEWEIKLWAVRTGRLLRILAGNSQAARLVAFSPDSNTCAIGSLNGTLELWHPNIGRQLRTFANRMCGIGAIAFSPDGQILASGSGNTIDFWQPQTGKLLNSFSIDSDSISSLAFSPDGKILASASGTIVEMWNVETHKRLSKLSGHAKPVYSLAFNPDGDILVSGASDQTLKIWQWV</sequence>
<dbReference type="Gene3D" id="3.30.200.20">
    <property type="entry name" value="Phosphorylase Kinase, domain 1"/>
    <property type="match status" value="1"/>
</dbReference>
<dbReference type="SMART" id="SM00220">
    <property type="entry name" value="S_TKc"/>
    <property type="match status" value="1"/>
</dbReference>
<feature type="repeat" description="WD" evidence="3">
    <location>
        <begin position="381"/>
        <end position="422"/>
    </location>
</feature>
<dbReference type="Gene3D" id="2.130.10.10">
    <property type="entry name" value="YVTN repeat-like/Quinoprotein amine dehydrogenase"/>
    <property type="match status" value="2"/>
</dbReference>
<keyword evidence="6" id="KW-1185">Reference proteome</keyword>
<organism evidence="5 6">
    <name type="scientific">Limnofasciculus baicalensis BBK-W-15</name>
    <dbReference type="NCBI Taxonomy" id="2699891"/>
    <lineage>
        <taxon>Bacteria</taxon>
        <taxon>Bacillati</taxon>
        <taxon>Cyanobacteriota</taxon>
        <taxon>Cyanophyceae</taxon>
        <taxon>Coleofasciculales</taxon>
        <taxon>Coleofasciculaceae</taxon>
        <taxon>Limnofasciculus</taxon>
        <taxon>Limnofasciculus baicalensis</taxon>
    </lineage>
</organism>
<dbReference type="SUPFAM" id="SSF56112">
    <property type="entry name" value="Protein kinase-like (PK-like)"/>
    <property type="match status" value="1"/>
</dbReference>
<dbReference type="PROSITE" id="PS50011">
    <property type="entry name" value="PROTEIN_KINASE_DOM"/>
    <property type="match status" value="1"/>
</dbReference>
<dbReference type="PANTHER" id="PTHR44019">
    <property type="entry name" value="WD REPEAT-CONTAINING PROTEIN 55"/>
    <property type="match status" value="1"/>
</dbReference>
<gene>
    <name evidence="5" type="ORF">NJ959_13520</name>
</gene>